<comment type="caution">
    <text evidence="2">The sequence shown here is derived from an EMBL/GenBank/DDBJ whole genome shotgun (WGS) entry which is preliminary data.</text>
</comment>
<keyword evidence="3" id="KW-1185">Reference proteome</keyword>
<evidence type="ECO:0000313" key="3">
    <source>
        <dbReference type="Proteomes" id="UP001596263"/>
    </source>
</evidence>
<proteinExistence type="predicted"/>
<evidence type="ECO:0000313" key="2">
    <source>
        <dbReference type="EMBL" id="MFC5217287.1"/>
    </source>
</evidence>
<sequence>MTPPIDRIPVARSVRYIVRGAPEVPDEYNETRTIDPTEITLTYRSATDSQLGRIHVYVKGWWMHEGARVHAEAVGRHFTGDPAAWPEWLANEARLHDPERIPQRAVTRALILREAADFVGNDDTCDCGGCDSCVPNKLAAELRRKADEAQLVEASRPLTLATPCANPDCQHPYNWHKAGVCQADGCGCIAFAVDALAHKAQQYCAHCGATILRVTGTLAEWWVHDPGGLAACHPQEAASSHRAAPQPAAEAQQDEPDDREQDDLDETRRRERGMAQDIVTALGRKAAALQPDTETPTAYGDGRGRVFCVACPRPATPVSLTANDVDHWELCPSCGRHVVDVARAHQPAAVPSRAADDERAEA</sequence>
<dbReference type="Proteomes" id="UP001596263">
    <property type="component" value="Unassembled WGS sequence"/>
</dbReference>
<gene>
    <name evidence="2" type="ORF">ACFPQ9_25955</name>
</gene>
<accession>A0ABW0CQC7</accession>
<feature type="compositionally biased region" description="Acidic residues" evidence="1">
    <location>
        <begin position="252"/>
        <end position="265"/>
    </location>
</feature>
<evidence type="ECO:0000256" key="1">
    <source>
        <dbReference type="SAM" id="MobiDB-lite"/>
    </source>
</evidence>
<protein>
    <submittedName>
        <fullName evidence="2">Uncharacterized protein</fullName>
    </submittedName>
</protein>
<dbReference type="RefSeq" id="WP_380857836.1">
    <property type="nucleotide sequence ID" value="NZ_JBHSKM010000019.1"/>
</dbReference>
<dbReference type="EMBL" id="JBHSKM010000019">
    <property type="protein sequence ID" value="MFC5217287.1"/>
    <property type="molecule type" value="Genomic_DNA"/>
</dbReference>
<feature type="compositionally biased region" description="Low complexity" evidence="1">
    <location>
        <begin position="242"/>
        <end position="251"/>
    </location>
</feature>
<organism evidence="2 3">
    <name type="scientific">Streptomyces coerulescens</name>
    <dbReference type="NCBI Taxonomy" id="29304"/>
    <lineage>
        <taxon>Bacteria</taxon>
        <taxon>Bacillati</taxon>
        <taxon>Actinomycetota</taxon>
        <taxon>Actinomycetes</taxon>
        <taxon>Kitasatosporales</taxon>
        <taxon>Streptomycetaceae</taxon>
        <taxon>Streptomyces</taxon>
    </lineage>
</organism>
<name>A0ABW0CQC7_STRCD</name>
<reference evidence="3" key="1">
    <citation type="journal article" date="2019" name="Int. J. Syst. Evol. Microbiol.">
        <title>The Global Catalogue of Microorganisms (GCM) 10K type strain sequencing project: providing services to taxonomists for standard genome sequencing and annotation.</title>
        <authorList>
            <consortium name="The Broad Institute Genomics Platform"/>
            <consortium name="The Broad Institute Genome Sequencing Center for Infectious Disease"/>
            <person name="Wu L."/>
            <person name="Ma J."/>
        </authorList>
    </citation>
    <scope>NUCLEOTIDE SEQUENCE [LARGE SCALE GENOMIC DNA]</scope>
    <source>
        <strain evidence="3">KCTC 42586</strain>
    </source>
</reference>
<feature type="region of interest" description="Disordered" evidence="1">
    <location>
        <begin position="233"/>
        <end position="275"/>
    </location>
</feature>